<evidence type="ECO:0000259" key="6">
    <source>
        <dbReference type="PROSITE" id="PS01124"/>
    </source>
</evidence>
<dbReference type="InterPro" id="IPR009057">
    <property type="entry name" value="Homeodomain-like_sf"/>
</dbReference>
<evidence type="ECO:0000256" key="2">
    <source>
        <dbReference type="ARBA" id="ARBA00023125"/>
    </source>
</evidence>
<dbReference type="PANTHER" id="PTHR43280">
    <property type="entry name" value="ARAC-FAMILY TRANSCRIPTIONAL REGULATOR"/>
    <property type="match status" value="1"/>
</dbReference>
<sequence length="781" mass="88807">MKEKKEKRFMKSSLFEYFNYFLVLSLLVAAISGGALYYSSSSLLWRDAIQNSSNTLQLLKNGQEIVLAEVDKAMESVFLDSSFLHYMDYYEQADIYMQLQLRQRLENVVLSSDYIHSVSIYYTNSQLILSSLEGAVPLSGFQDRDFVGSMVGQPINKSLVRTRFLPGISAAKEETVISIVKTLPIIHAGTPSAYVVINIKGNYLAQIMQSLNTNPDVQLIVTDKEGHVLSQKTEEGITDIGELVSDLDISQFNGASGSLLTKVRGIDTLVCYVTSVTSGWVYTYMIPKSVVTHSLHLWSRMTVIISLMAVVLSLIGSLLLSKRIVNPMNRLLIMMRGTDQKPEDRKSEHVKEIVQIERNVSRLMDQNRDLTMLLKDYEIQSRNKFLQRLVCGDEQITPQTMERLAYYGLSLPERGAFVVVLVSMDQYTKFSQGIHESERNSRLLQLSEGLQEEAFGKQAYQGFLVETEPNEMVLVLHLDKEENTSEMLPDNLRIWLRQLLELLCKESMMTFTIGVSALHMTIEELSDCYQEAGSALRQKLVYGGNTVIFYEAIRPDIGIAIYPLGLEKQLLTHFKTGNREGVIAGLQEFESHMMDHHARQIEVVRHYFLQLFSSSLRCVYDIDANLGFQPVIQQLRHTDLLEMETMQSMVAYMQALYELVLDQLEQKRSLKNQELADGITAYIDAHLADDLTIERLSEIFTISTSHMRKIYKDETGMTIKDRVSERRLAAARTLLGDPRLKIQEIADQVGYLTVQSFTKAFKMETGKTPGEYRAELLRVNA</sequence>
<dbReference type="STRING" id="1850517.A8708_30525"/>
<keyword evidence="3" id="KW-0804">Transcription</keyword>
<dbReference type="Proteomes" id="UP000078454">
    <property type="component" value="Unassembled WGS sequence"/>
</dbReference>
<dbReference type="Pfam" id="PF12833">
    <property type="entry name" value="HTH_18"/>
    <property type="match status" value="1"/>
</dbReference>
<dbReference type="Pfam" id="PF17853">
    <property type="entry name" value="GGDEF_2"/>
    <property type="match status" value="1"/>
</dbReference>
<feature type="coiled-coil region" evidence="4">
    <location>
        <begin position="346"/>
        <end position="380"/>
    </location>
</feature>
<dbReference type="GO" id="GO:0043565">
    <property type="term" value="F:sequence-specific DNA binding"/>
    <property type="evidence" value="ECO:0007669"/>
    <property type="project" value="InterPro"/>
</dbReference>
<keyword evidence="5" id="KW-1133">Transmembrane helix</keyword>
<feature type="transmembrane region" description="Helical" evidence="5">
    <location>
        <begin position="20"/>
        <end position="38"/>
    </location>
</feature>
<organism evidence="8 9">
    <name type="scientific">Paenibacillus oryzisoli</name>
    <dbReference type="NCBI Taxonomy" id="1850517"/>
    <lineage>
        <taxon>Bacteria</taxon>
        <taxon>Bacillati</taxon>
        <taxon>Bacillota</taxon>
        <taxon>Bacilli</taxon>
        <taxon>Bacillales</taxon>
        <taxon>Paenibacillaceae</taxon>
        <taxon>Paenibacillus</taxon>
    </lineage>
</organism>
<dbReference type="InterPro" id="IPR018062">
    <property type="entry name" value="HTH_AraC-typ_CS"/>
</dbReference>
<evidence type="ECO:0000313" key="8">
    <source>
        <dbReference type="EMBL" id="OAS21219.1"/>
    </source>
</evidence>
<dbReference type="PROSITE" id="PS50887">
    <property type="entry name" value="GGDEF"/>
    <property type="match status" value="1"/>
</dbReference>
<dbReference type="EMBL" id="LYPB01000049">
    <property type="protein sequence ID" value="OAS21219.1"/>
    <property type="molecule type" value="Genomic_DNA"/>
</dbReference>
<keyword evidence="2" id="KW-0238">DNA-binding</keyword>
<feature type="domain" description="GGDEF" evidence="7">
    <location>
        <begin position="415"/>
        <end position="552"/>
    </location>
</feature>
<keyword evidence="1" id="KW-0805">Transcription regulation</keyword>
<keyword evidence="5" id="KW-0812">Transmembrane</keyword>
<dbReference type="InterPro" id="IPR000160">
    <property type="entry name" value="GGDEF_dom"/>
</dbReference>
<evidence type="ECO:0000313" key="9">
    <source>
        <dbReference type="Proteomes" id="UP000078454"/>
    </source>
</evidence>
<feature type="transmembrane region" description="Helical" evidence="5">
    <location>
        <begin position="269"/>
        <end position="286"/>
    </location>
</feature>
<evidence type="ECO:0000256" key="4">
    <source>
        <dbReference type="SAM" id="Coils"/>
    </source>
</evidence>
<dbReference type="InterPro" id="IPR041522">
    <property type="entry name" value="CdaR_GGDEF"/>
</dbReference>
<dbReference type="RefSeq" id="WP_068662794.1">
    <property type="nucleotide sequence ID" value="NZ_LYPB01000049.1"/>
</dbReference>
<dbReference type="PANTHER" id="PTHR43280:SF10">
    <property type="entry name" value="REGULATORY PROTEIN POCR"/>
    <property type="match status" value="1"/>
</dbReference>
<evidence type="ECO:0008006" key="10">
    <source>
        <dbReference type="Google" id="ProtNLM"/>
    </source>
</evidence>
<proteinExistence type="predicted"/>
<comment type="caution">
    <text evidence="8">The sequence shown here is derived from an EMBL/GenBank/DDBJ whole genome shotgun (WGS) entry which is preliminary data.</text>
</comment>
<dbReference type="GO" id="GO:0003700">
    <property type="term" value="F:DNA-binding transcription factor activity"/>
    <property type="evidence" value="ECO:0007669"/>
    <property type="project" value="InterPro"/>
</dbReference>
<evidence type="ECO:0000256" key="5">
    <source>
        <dbReference type="SAM" id="Phobius"/>
    </source>
</evidence>
<dbReference type="Gene3D" id="1.10.10.60">
    <property type="entry name" value="Homeodomain-like"/>
    <property type="match status" value="1"/>
</dbReference>
<accession>A0A198AI85</accession>
<keyword evidence="9" id="KW-1185">Reference proteome</keyword>
<feature type="transmembrane region" description="Helical" evidence="5">
    <location>
        <begin position="298"/>
        <end position="320"/>
    </location>
</feature>
<keyword evidence="4" id="KW-0175">Coiled coil</keyword>
<dbReference type="SMART" id="SM00342">
    <property type="entry name" value="HTH_ARAC"/>
    <property type="match status" value="1"/>
</dbReference>
<dbReference type="SUPFAM" id="SSF46689">
    <property type="entry name" value="Homeodomain-like"/>
    <property type="match status" value="1"/>
</dbReference>
<dbReference type="PROSITE" id="PS00041">
    <property type="entry name" value="HTH_ARAC_FAMILY_1"/>
    <property type="match status" value="1"/>
</dbReference>
<evidence type="ECO:0000256" key="3">
    <source>
        <dbReference type="ARBA" id="ARBA00023163"/>
    </source>
</evidence>
<dbReference type="OrthoDB" id="2485071at2"/>
<keyword evidence="5" id="KW-0472">Membrane</keyword>
<dbReference type="PROSITE" id="PS01124">
    <property type="entry name" value="HTH_ARAC_FAMILY_2"/>
    <property type="match status" value="1"/>
</dbReference>
<dbReference type="InterPro" id="IPR018060">
    <property type="entry name" value="HTH_AraC"/>
</dbReference>
<name>A0A198AI85_9BACL</name>
<evidence type="ECO:0000259" key="7">
    <source>
        <dbReference type="PROSITE" id="PS50887"/>
    </source>
</evidence>
<dbReference type="AlphaFoldDB" id="A0A198AI85"/>
<evidence type="ECO:0000256" key="1">
    <source>
        <dbReference type="ARBA" id="ARBA00023015"/>
    </source>
</evidence>
<dbReference type="Gene3D" id="3.30.450.20">
    <property type="entry name" value="PAS domain"/>
    <property type="match status" value="1"/>
</dbReference>
<gene>
    <name evidence="8" type="ORF">A8708_30525</name>
</gene>
<reference evidence="8 9" key="1">
    <citation type="submission" date="2016-05" db="EMBL/GenBank/DDBJ databases">
        <title>Paenibacillus sp. 1ZS3-15 nov., isolated from the rhizosphere soil.</title>
        <authorList>
            <person name="Zhang X.X."/>
            <person name="Zhang J."/>
        </authorList>
    </citation>
    <scope>NUCLEOTIDE SEQUENCE [LARGE SCALE GENOMIC DNA]</scope>
    <source>
        <strain evidence="8 9">1ZS3-15</strain>
    </source>
</reference>
<protein>
    <recommendedName>
        <fullName evidence="10">HTH araC/xylS-type domain-containing protein</fullName>
    </recommendedName>
</protein>
<feature type="domain" description="HTH araC/xylS-type" evidence="6">
    <location>
        <begin position="677"/>
        <end position="775"/>
    </location>
</feature>